<dbReference type="EMBL" id="CAWUHB010000054">
    <property type="protein sequence ID" value="CAK7230615.1"/>
    <property type="molecule type" value="Genomic_DNA"/>
</dbReference>
<proteinExistence type="predicted"/>
<feature type="compositionally biased region" description="Low complexity" evidence="1">
    <location>
        <begin position="207"/>
        <end position="218"/>
    </location>
</feature>
<protein>
    <submittedName>
        <fullName evidence="4">Uncharacterized protein</fullName>
    </submittedName>
</protein>
<feature type="transmembrane region" description="Helical" evidence="2">
    <location>
        <begin position="228"/>
        <end position="251"/>
    </location>
</feature>
<sequence length="275" mass="29200">MASQQAGHAASPRHEGTSTTSLLAALFTGFLLTPAVVHADNDITPGVEIPKDHGPALSPVLDASFTTNFTNVVQGQTLALAWSAIDPKYEPLSITARAINRTSDGRGNSFLVTIAPQLYNTSSYSWATIPYPLSFLTTGLYELEIRPAIWNLSANEPGTLTVPVLARSPFFKIASENGDNDTGHNNNNNNEDASSANTKGSGSTQYGQSMSGAGSTTSSSTLVSPRHLALALGLSLSLTAVLALVAAACFARRRQQRKLAEAERQKEKQLPEMLE</sequence>
<feature type="chain" id="PRO_5046805625" evidence="3">
    <location>
        <begin position="40"/>
        <end position="275"/>
    </location>
</feature>
<comment type="caution">
    <text evidence="4">The sequence shown here is derived from an EMBL/GenBank/DDBJ whole genome shotgun (WGS) entry which is preliminary data.</text>
</comment>
<evidence type="ECO:0000256" key="2">
    <source>
        <dbReference type="SAM" id="Phobius"/>
    </source>
</evidence>
<gene>
    <name evidence="4" type="ORF">SCUCBS95973_007635</name>
</gene>
<evidence type="ECO:0000313" key="4">
    <source>
        <dbReference type="EMBL" id="CAK7230615.1"/>
    </source>
</evidence>
<evidence type="ECO:0000313" key="5">
    <source>
        <dbReference type="Proteomes" id="UP001642405"/>
    </source>
</evidence>
<keyword evidence="2" id="KW-0472">Membrane</keyword>
<keyword evidence="3" id="KW-0732">Signal</keyword>
<accession>A0ABP0CHQ2</accession>
<evidence type="ECO:0000256" key="3">
    <source>
        <dbReference type="SAM" id="SignalP"/>
    </source>
</evidence>
<name>A0ABP0CHQ2_9PEZI</name>
<feature type="signal peptide" evidence="3">
    <location>
        <begin position="1"/>
        <end position="39"/>
    </location>
</feature>
<keyword evidence="2" id="KW-1133">Transmembrane helix</keyword>
<evidence type="ECO:0000256" key="1">
    <source>
        <dbReference type="SAM" id="MobiDB-lite"/>
    </source>
</evidence>
<keyword evidence="5" id="KW-1185">Reference proteome</keyword>
<dbReference type="Proteomes" id="UP001642405">
    <property type="component" value="Unassembled WGS sequence"/>
</dbReference>
<reference evidence="4 5" key="1">
    <citation type="submission" date="2024-01" db="EMBL/GenBank/DDBJ databases">
        <authorList>
            <person name="Allen C."/>
            <person name="Tagirdzhanova G."/>
        </authorList>
    </citation>
    <scope>NUCLEOTIDE SEQUENCE [LARGE SCALE GENOMIC DNA]</scope>
</reference>
<feature type="region of interest" description="Disordered" evidence="1">
    <location>
        <begin position="176"/>
        <end position="218"/>
    </location>
</feature>
<organism evidence="4 5">
    <name type="scientific">Sporothrix curviconia</name>
    <dbReference type="NCBI Taxonomy" id="1260050"/>
    <lineage>
        <taxon>Eukaryota</taxon>
        <taxon>Fungi</taxon>
        <taxon>Dikarya</taxon>
        <taxon>Ascomycota</taxon>
        <taxon>Pezizomycotina</taxon>
        <taxon>Sordariomycetes</taxon>
        <taxon>Sordariomycetidae</taxon>
        <taxon>Ophiostomatales</taxon>
        <taxon>Ophiostomataceae</taxon>
        <taxon>Sporothrix</taxon>
    </lineage>
</organism>
<keyword evidence="2" id="KW-0812">Transmembrane</keyword>
<feature type="compositionally biased region" description="Low complexity" evidence="1">
    <location>
        <begin position="183"/>
        <end position="198"/>
    </location>
</feature>